<organism evidence="1 2">
    <name type="scientific">Sphagnum troendelagicum</name>
    <dbReference type="NCBI Taxonomy" id="128251"/>
    <lineage>
        <taxon>Eukaryota</taxon>
        <taxon>Viridiplantae</taxon>
        <taxon>Streptophyta</taxon>
        <taxon>Embryophyta</taxon>
        <taxon>Bryophyta</taxon>
        <taxon>Sphagnophytina</taxon>
        <taxon>Sphagnopsida</taxon>
        <taxon>Sphagnales</taxon>
        <taxon>Sphagnaceae</taxon>
        <taxon>Sphagnum</taxon>
    </lineage>
</organism>
<dbReference type="InterPro" id="IPR005378">
    <property type="entry name" value="Vps35"/>
</dbReference>
<reference evidence="1" key="1">
    <citation type="submission" date="2024-02" db="EMBL/GenBank/DDBJ databases">
        <authorList>
            <consortium name="ELIXIR-Norway"/>
            <consortium name="Elixir Norway"/>
        </authorList>
    </citation>
    <scope>NUCLEOTIDE SEQUENCE</scope>
</reference>
<gene>
    <name evidence="1" type="ORF">CSSPTR1EN2_LOCUS5594</name>
</gene>
<protein>
    <submittedName>
        <fullName evidence="1">Uncharacterized protein</fullName>
    </submittedName>
</protein>
<evidence type="ECO:0000313" key="1">
    <source>
        <dbReference type="EMBL" id="CAK9200812.1"/>
    </source>
</evidence>
<dbReference type="Proteomes" id="UP001497512">
    <property type="component" value="Chromosome 13"/>
</dbReference>
<dbReference type="PANTHER" id="PTHR11099:SF0">
    <property type="entry name" value="VACUOLAR PROTEIN SORTING-ASSOCIATED PROTEIN 35"/>
    <property type="match status" value="1"/>
</dbReference>
<keyword evidence="2" id="KW-1185">Reference proteome</keyword>
<dbReference type="EMBL" id="OZ019905">
    <property type="protein sequence ID" value="CAK9200812.1"/>
    <property type="molecule type" value="Genomic_DNA"/>
</dbReference>
<sequence length="109" mass="12204">MFKSNQCSMLLQVGKNLHVLSQLEGVDLEMYRDVVINCKDELAQYYLMNCNMQPTVDIKTVISQLMEVISKYAAASPDVDYVDQVLVCSDPSDALCHAVCDEIGTCCMR</sequence>
<accession>A0ABP0TNT3</accession>
<dbReference type="PANTHER" id="PTHR11099">
    <property type="entry name" value="VACUOLAR SORTING PROTEIN 35"/>
    <property type="match status" value="1"/>
</dbReference>
<dbReference type="Pfam" id="PF03635">
    <property type="entry name" value="Vps35"/>
    <property type="match status" value="1"/>
</dbReference>
<proteinExistence type="predicted"/>
<evidence type="ECO:0000313" key="2">
    <source>
        <dbReference type="Proteomes" id="UP001497512"/>
    </source>
</evidence>
<name>A0ABP0TNT3_9BRYO</name>